<feature type="chain" id="PRO_5040114266" evidence="2">
    <location>
        <begin position="25"/>
        <end position="724"/>
    </location>
</feature>
<evidence type="ECO:0000313" key="3">
    <source>
        <dbReference type="EMBL" id="OCB88893.1"/>
    </source>
</evidence>
<feature type="region of interest" description="Disordered" evidence="1">
    <location>
        <begin position="556"/>
        <end position="617"/>
    </location>
</feature>
<keyword evidence="4" id="KW-1185">Reference proteome</keyword>
<protein>
    <submittedName>
        <fullName evidence="3">Het-C-domain-containing protein</fullName>
    </submittedName>
</protein>
<evidence type="ECO:0000256" key="1">
    <source>
        <dbReference type="SAM" id="MobiDB-lite"/>
    </source>
</evidence>
<feature type="region of interest" description="Disordered" evidence="1">
    <location>
        <begin position="336"/>
        <end position="359"/>
    </location>
</feature>
<feature type="compositionally biased region" description="Basic and acidic residues" evidence="1">
    <location>
        <begin position="341"/>
        <end position="359"/>
    </location>
</feature>
<dbReference type="EMBL" id="LNZH02000168">
    <property type="protein sequence ID" value="OCB88893.1"/>
    <property type="molecule type" value="Genomic_DNA"/>
</dbReference>
<proteinExistence type="predicted"/>
<evidence type="ECO:0000313" key="4">
    <source>
        <dbReference type="Proteomes" id="UP000757232"/>
    </source>
</evidence>
<dbReference type="PANTHER" id="PTHR14905">
    <property type="entry name" value="NG37"/>
    <property type="match status" value="1"/>
</dbReference>
<keyword evidence="2" id="KW-0732">Signal</keyword>
<feature type="compositionally biased region" description="Polar residues" evidence="1">
    <location>
        <begin position="576"/>
        <end position="589"/>
    </location>
</feature>
<reference evidence="3" key="1">
    <citation type="submission" date="2016-06" db="EMBL/GenBank/DDBJ databases">
        <title>Draft Genome sequence of the fungus Inonotus baumii.</title>
        <authorList>
            <person name="Zhu H."/>
            <person name="Lin W."/>
        </authorList>
    </citation>
    <scope>NUCLEOTIDE SEQUENCE</scope>
    <source>
        <strain evidence="3">821</strain>
    </source>
</reference>
<gene>
    <name evidence="3" type="ORF">A7U60_g3989</name>
</gene>
<evidence type="ECO:0000256" key="2">
    <source>
        <dbReference type="SAM" id="SignalP"/>
    </source>
</evidence>
<feature type="compositionally biased region" description="Basic and acidic residues" evidence="1">
    <location>
        <begin position="685"/>
        <end position="694"/>
    </location>
</feature>
<dbReference type="AlphaFoldDB" id="A0A9Q5N9J2"/>
<dbReference type="OrthoDB" id="2506204at2759"/>
<feature type="signal peptide" evidence="2">
    <location>
        <begin position="1"/>
        <end position="24"/>
    </location>
</feature>
<sequence>MSRLSIFFLSVLILLAILPTGTYAFGAGSIPNFSYLNDRAFRHGDIAEVLTTIAKSPHHHAGGSGGIADFFLTLLTKGILAVLRGNAAQTFTKSDMRRIYFGNWLRDYSQAMDVAGLSKMSHDTLILIIRVLGGYADDAQKYDPRLRPPVDPQELEVDPTNGMKKYMATEGHTWDTSTAHIRRTLRTCITLGRGVHGKSKREIKPESDKKDDPEDDEERWEAFRLLGSALHTLEDLFAHSNWCEIALRKLGCSEVYCHVGDEVLIRTSAGMAPPLVTGTFGSADFIHSVLGEASDHLSQASIVDLTVHMEEAESGTSFSSLRELLARLPEALGQKAAASQDLEKRSKTHRPMVEEKADDESKIDLTEYIPSEETQEFIWDVLSWRDDLVRTMSSAIESIPGLSDLLDELMDAINESKEVTLALKEQSQAVINMEQQYEVFDNPKASDPTHSILAKDHVDLILNEPAGRVAKIVVEHTVGLVVSAWYDDEQDIDHVINEVLATFYHPYFKSEKSKIQNQMINAMQTWLDEFQGEDRDSLLLSLTKVSNDQFATASLTSAHKQSVRDGKNRRIPSRPDSVNDSMSSLTASSYGYDHDSNYDDRRSVSEGEESIENEAPIEHEREAAEEHIIGLRRDYAAVLRNPNTSESAKRHAFEMLRTLRNAEGPREAVSSRTRIDEIEGSGSNPRDRFREPRVRPGRRLVRRKPAYVSDDDLSSLSSGFEFKF</sequence>
<feature type="compositionally biased region" description="Basic and acidic residues" evidence="1">
    <location>
        <begin position="592"/>
        <end position="605"/>
    </location>
</feature>
<accession>A0A9Q5N9J2</accession>
<dbReference type="InterPro" id="IPR052577">
    <property type="entry name" value="VWA7"/>
</dbReference>
<organism evidence="3 4">
    <name type="scientific">Sanghuangporus baumii</name>
    <name type="common">Phellinus baumii</name>
    <dbReference type="NCBI Taxonomy" id="108892"/>
    <lineage>
        <taxon>Eukaryota</taxon>
        <taxon>Fungi</taxon>
        <taxon>Dikarya</taxon>
        <taxon>Basidiomycota</taxon>
        <taxon>Agaricomycotina</taxon>
        <taxon>Agaricomycetes</taxon>
        <taxon>Hymenochaetales</taxon>
        <taxon>Hymenochaetaceae</taxon>
        <taxon>Sanghuangporus</taxon>
    </lineage>
</organism>
<dbReference type="InterPro" id="IPR010816">
    <property type="entry name" value="Het-C"/>
</dbReference>
<dbReference type="Proteomes" id="UP000757232">
    <property type="component" value="Unassembled WGS sequence"/>
</dbReference>
<dbReference type="PANTHER" id="PTHR14905:SF7">
    <property type="entry name" value="VON WILLEBRAND FACTOR A DOMAIN-CONTAINING PROTEIN 7"/>
    <property type="match status" value="1"/>
</dbReference>
<feature type="region of interest" description="Disordered" evidence="1">
    <location>
        <begin position="664"/>
        <end position="697"/>
    </location>
</feature>
<dbReference type="Pfam" id="PF07217">
    <property type="entry name" value="Het-C"/>
    <property type="match status" value="2"/>
</dbReference>
<name>A0A9Q5N9J2_SANBA</name>
<comment type="caution">
    <text evidence="3">The sequence shown here is derived from an EMBL/GenBank/DDBJ whole genome shotgun (WGS) entry which is preliminary data.</text>
</comment>